<reference evidence="1 2" key="1">
    <citation type="submission" date="2024-06" db="EMBL/GenBank/DDBJ databases">
        <title>Thioclava kandeliae sp. nov. from a rhizosphere soil sample of Kandelia candel in a mangrove.</title>
        <authorList>
            <person name="Mu T."/>
        </authorList>
    </citation>
    <scope>NUCLEOTIDE SEQUENCE [LARGE SCALE GENOMIC DNA]</scope>
    <source>
        <strain evidence="1 2">CPCC 100088</strain>
    </source>
</reference>
<dbReference type="Proteomes" id="UP001438953">
    <property type="component" value="Unassembled WGS sequence"/>
</dbReference>
<dbReference type="Gene3D" id="3.40.50.150">
    <property type="entry name" value="Vaccinia Virus protein VP39"/>
    <property type="match status" value="1"/>
</dbReference>
<proteinExistence type="predicted"/>
<dbReference type="EMBL" id="JAYWLC010000004">
    <property type="protein sequence ID" value="MER5171570.1"/>
    <property type="molecule type" value="Genomic_DNA"/>
</dbReference>
<dbReference type="GO" id="GO:0032259">
    <property type="term" value="P:methylation"/>
    <property type="evidence" value="ECO:0007669"/>
    <property type="project" value="UniProtKB-KW"/>
</dbReference>
<organism evidence="1 2">
    <name type="scientific">Thioclava kandeliae</name>
    <dbReference type="NCBI Taxonomy" id="3070818"/>
    <lineage>
        <taxon>Bacteria</taxon>
        <taxon>Pseudomonadati</taxon>
        <taxon>Pseudomonadota</taxon>
        <taxon>Alphaproteobacteria</taxon>
        <taxon>Rhodobacterales</taxon>
        <taxon>Paracoccaceae</taxon>
        <taxon>Thioclava</taxon>
    </lineage>
</organism>
<name>A0ABV1SF91_9RHOB</name>
<gene>
    <name evidence="1" type="ORF">VSX56_07255</name>
</gene>
<dbReference type="GO" id="GO:0008168">
    <property type="term" value="F:methyltransferase activity"/>
    <property type="evidence" value="ECO:0007669"/>
    <property type="project" value="UniProtKB-KW"/>
</dbReference>
<comment type="caution">
    <text evidence="1">The sequence shown here is derived from an EMBL/GenBank/DDBJ whole genome shotgun (WGS) entry which is preliminary data.</text>
</comment>
<dbReference type="EC" id="2.1.-.-" evidence="1"/>
<keyword evidence="2" id="KW-1185">Reference proteome</keyword>
<evidence type="ECO:0000313" key="2">
    <source>
        <dbReference type="Proteomes" id="UP001438953"/>
    </source>
</evidence>
<sequence length="223" mass="25682">MSHAHAPYTRPGFYDEMIGRGMHRDIVGGRWEETGERQMEIVEDAGILPHHHLLDIGAGPLRLGCKVINYLEPGHYWATDASRELMLVGHERELSDRSRLDPAQLVEDKAFEFPQIPPRITHAIAFGLFPHLPHEMLGLCLRNLQRLPNLELFLFTVFLRPDEVAEDAHYRQRDGVVTHYTRAPYDMRASSVHEMARDAGWTLTEDPRKLPRGQVLFHARRTV</sequence>
<keyword evidence="1" id="KW-0808">Transferase</keyword>
<dbReference type="RefSeq" id="WP_350935986.1">
    <property type="nucleotide sequence ID" value="NZ_JAYWLC010000004.1"/>
</dbReference>
<protein>
    <submittedName>
        <fullName evidence="1">Class I SAM-dependent methyltransferase</fullName>
        <ecNumber evidence="1">2.1.-.-</ecNumber>
    </submittedName>
</protein>
<dbReference type="SUPFAM" id="SSF53335">
    <property type="entry name" value="S-adenosyl-L-methionine-dependent methyltransferases"/>
    <property type="match status" value="1"/>
</dbReference>
<keyword evidence="1" id="KW-0489">Methyltransferase</keyword>
<dbReference type="InterPro" id="IPR029063">
    <property type="entry name" value="SAM-dependent_MTases_sf"/>
</dbReference>
<accession>A0ABV1SF91</accession>
<evidence type="ECO:0000313" key="1">
    <source>
        <dbReference type="EMBL" id="MER5171570.1"/>
    </source>
</evidence>